<reference evidence="9 17" key="7">
    <citation type="submission" date="2017-11" db="EMBL/GenBank/DDBJ databases">
        <authorList>
            <person name="Founou R.C."/>
            <person name="Founou L."/>
            <person name="Allam M."/>
            <person name="Ismail A."/>
            <person name="Essack S.Y."/>
        </authorList>
    </citation>
    <scope>NUCLEOTIDE SEQUENCE [LARGE SCALE GENOMIC DNA]</scope>
    <source>
        <strain evidence="9 17">G703N2B1</strain>
    </source>
</reference>
<dbReference type="Proteomes" id="UP000451682">
    <property type="component" value="Unassembled WGS sequence"/>
</dbReference>
<accession>A0A1E8WRL0</accession>
<accession>A0A266CRA5</accession>
<reference evidence="6" key="3">
    <citation type="submission" date="2015-06" db="EMBL/GenBank/DDBJ databases">
        <authorList>
            <person name="Diene S.M."/>
            <person name="Von Dach E."/>
            <person name="Fankhauser C."/>
            <person name="Schrenzel J."/>
            <person name="Harbarth S."/>
            <person name="Francois P."/>
        </authorList>
    </citation>
    <scope>NUCLEOTIDE SEQUENCE</scope>
    <source>
        <strain evidence="6">MRSA_S26</strain>
    </source>
</reference>
<reference evidence="3 14" key="2">
    <citation type="submission" date="2015-01" db="EMBL/GenBank/DDBJ databases">
        <title>Characterization of Swiss Staphylococcus aureus strains involved in food poisoning.</title>
        <authorList>
            <person name="Crovadore J."/>
            <person name="Chablais R."/>
            <person name="Tonacini J."/>
            <person name="Schnyder B."/>
            <person name="Lefort F."/>
        </authorList>
    </citation>
    <scope>NUCLEOTIDE SEQUENCE [LARGE SCALE GENOMIC DNA]</scope>
    <source>
        <strain evidence="3 14">SA-120</strain>
    </source>
</reference>
<evidence type="ECO:0000313" key="18">
    <source>
        <dbReference type="Proteomes" id="UP000293434"/>
    </source>
</evidence>
<reference evidence="8 15" key="5">
    <citation type="journal article" date="2017" name="BMC Genomics">
        <title>Prophages and adaptation of Staphylococcus aureus ST398 to the human clinic.</title>
        <authorList>
            <consortium name="Regional Infection Control Group of the Centre Region"/>
            <person name="Diene S.M."/>
            <person name="Corvaglia A.R."/>
            <person name="Francois P."/>
            <person name="van der Mee-Marquet N."/>
        </authorList>
    </citation>
    <scope>NUCLEOTIDE SEQUENCE [LARGE SCALE GENOMIC DNA]</scope>
    <source>
        <strain evidence="8 15">SA13-246</strain>
    </source>
</reference>
<evidence type="ECO:0000313" key="15">
    <source>
        <dbReference type="Proteomes" id="UP000197894"/>
    </source>
</evidence>
<dbReference type="Proteomes" id="UP000293434">
    <property type="component" value="Unassembled WGS sequence"/>
</dbReference>
<evidence type="ECO:0000313" key="3">
    <source>
        <dbReference type="EMBL" id="KIT97403.1"/>
    </source>
</evidence>
<dbReference type="EMBL" id="WFHO01000017">
    <property type="protein sequence ID" value="MUG52790.1"/>
    <property type="molecule type" value="Genomic_DNA"/>
</dbReference>
<evidence type="ECO:0000313" key="6">
    <source>
        <dbReference type="EMBL" id="KSA81257.1"/>
    </source>
</evidence>
<dbReference type="Proteomes" id="UP000463077">
    <property type="component" value="Unassembled WGS sequence"/>
</dbReference>
<dbReference type="EMBL" id="CP038850">
    <property type="protein sequence ID" value="QCT56895.1"/>
    <property type="molecule type" value="Genomic_DNA"/>
</dbReference>
<name>A0A0D1JDT2_STAAU</name>
<evidence type="ECO:0000256" key="1">
    <source>
        <dbReference type="SAM" id="Phobius"/>
    </source>
</evidence>
<dbReference type="Proteomes" id="UP000032274">
    <property type="component" value="Unassembled WGS sequence"/>
</dbReference>
<evidence type="ECO:0000313" key="19">
    <source>
        <dbReference type="Proteomes" id="UP000294017"/>
    </source>
</evidence>
<evidence type="ECO:0000313" key="17">
    <source>
        <dbReference type="Proteomes" id="UP000238775"/>
    </source>
</evidence>
<dbReference type="EMBL" id="RQTC01000142">
    <property type="protein sequence ID" value="RZH92768.1"/>
    <property type="molecule type" value="Genomic_DNA"/>
</dbReference>
<dbReference type="EMBL" id="RQTF01000015">
    <property type="protein sequence ID" value="RZI08605.1"/>
    <property type="molecule type" value="Genomic_DNA"/>
</dbReference>
<dbReference type="EMBL" id="QNXF01000001">
    <property type="protein sequence ID" value="TXL47736.1"/>
    <property type="molecule type" value="Genomic_DNA"/>
</dbReference>
<evidence type="ECO:0000313" key="13">
    <source>
        <dbReference type="EMBL" id="TXL47736.1"/>
    </source>
</evidence>
<evidence type="ECO:0000313" key="21">
    <source>
        <dbReference type="Proteomes" id="UP000463077"/>
    </source>
</evidence>
<accession>A0A0D1JDT2</accession>
<reference evidence="10" key="11">
    <citation type="submission" date="2019-04" db="EMBL/GenBank/DDBJ databases">
        <title>Whole-genome sequencing of local methicillin-resistant S. aureus strain Lr2.</title>
        <authorList>
            <person name="Ullah N."/>
            <person name="Ali A."/>
        </authorList>
    </citation>
    <scope>NUCLEOTIDE SEQUENCE [LARGE SCALE GENOMIC DNA]</scope>
    <source>
        <strain evidence="10">Lr2</strain>
    </source>
</reference>
<reference evidence="5" key="1">
    <citation type="journal article" date="2015" name="J. Infect. Dis.">
        <title>Parallel Epidemics of Community-Associated Methicillin-Resistant Staphylococcus aureus USA300 Infection in North and South America.</title>
        <authorList>
            <person name="Planet P.J."/>
            <person name="Diaz L."/>
            <person name="Kolokotronis S.O."/>
            <person name="Narechania A."/>
            <person name="Reyes J."/>
            <person name="Xing G."/>
            <person name="Rincon S."/>
            <person name="Smith H."/>
            <person name="Panesso D."/>
            <person name="Ryan C."/>
            <person name="Smith D.P."/>
            <person name="Guzman M."/>
            <person name="Zurita J."/>
            <person name="Sebra R."/>
            <person name="Deikus G."/>
            <person name="Nolan R.L."/>
            <person name="Tenover F.C."/>
            <person name="Weinstock G.M."/>
            <person name="Robinson D.A."/>
            <person name="Arias C.A."/>
        </authorList>
    </citation>
    <scope>NUCLEOTIDE SEQUENCE</scope>
    <source>
        <strain evidence="4">CA15</strain>
        <strain evidence="5">M121</strain>
    </source>
</reference>
<dbReference type="EMBL" id="LNJK01000002">
    <property type="protein sequence ID" value="OWT17757.1"/>
    <property type="molecule type" value="Genomic_DNA"/>
</dbReference>
<proteinExistence type="predicted"/>
<keyword evidence="1" id="KW-0472">Membrane</keyword>
<evidence type="ECO:0000313" key="7">
    <source>
        <dbReference type="EMBL" id="MUG52790.1"/>
    </source>
</evidence>
<dbReference type="EMBL" id="LALQ01000026">
    <property type="protein sequence ID" value="KMR57241.1"/>
    <property type="molecule type" value="Genomic_DNA"/>
</dbReference>
<reference evidence="13 20" key="8">
    <citation type="submission" date="2018-06" db="EMBL/GenBank/DDBJ databases">
        <title>Whole genome sequencing to identify and define MRSA outbreaks.</title>
        <authorList>
            <person name="Sullivan M.J."/>
            <person name="Altman D.R."/>
            <person name="Chacko K."/>
            <person name="Ciferri B."/>
            <person name="Webster E."/>
            <person name="Deikus G."/>
            <person name="Lewis M."/>
            <person name="Khan Z."/>
            <person name="Beckford C."/>
            <person name="Rendo A."/>
            <person name="Samaroo F."/>
            <person name="Sebra R."/>
            <person name="Karam-Howlin R."/>
            <person name="Southwick K."/>
            <person name="Adams E."/>
            <person name="Ying L."/>
            <person name="Kornblum J."/>
            <person name="Factor S."/>
            <person name="Danesh Yazdi M."/>
            <person name="Dingle T."/>
            <person name="Hamula C."/>
            <person name="Bashir A."/>
            <person name="Schadt E."/>
            <person name="Kasarskis A."/>
            <person name="Patel G."/>
            <person name="Wallach F."/>
            <person name="Gibbs K."/>
            <person name="Van Bakel H."/>
        </authorList>
    </citation>
    <scope>NUCLEOTIDE SEQUENCE [LARGE SCALE GENOMIC DNA]</scope>
    <source>
        <strain evidence="20">pt013</strain>
        <strain evidence="13">Pt013</strain>
    </source>
</reference>
<evidence type="ECO:0000313" key="11">
    <source>
        <dbReference type="EMBL" id="RZH92768.1"/>
    </source>
</evidence>
<keyword evidence="1" id="KW-1133">Transmembrane helix</keyword>
<evidence type="ECO:0000313" key="8">
    <source>
        <dbReference type="EMBL" id="OWT17757.1"/>
    </source>
</evidence>
<reference evidence="7 21" key="10">
    <citation type="journal article" date="2019" name="Int. J. Infect. Dis.">
        <title>Characterization of a community-acquired methicillin-resistant sequence type 338 Staphylococcus aureus strain containing a staphylococcal cassette chromosome mec type VT.</title>
        <authorList>
            <person name="Chen Y."/>
            <person name="Hong J."/>
            <person name="Chen Y."/>
            <person name="Wang H."/>
            <person name="Yu Y."/>
            <person name="Qu T."/>
        </authorList>
    </citation>
    <scope>NUCLEOTIDE SEQUENCE [LARGE SCALE GENOMIC DNA]</scope>
    <source>
        <strain evidence="7 21">LJ05</strain>
    </source>
</reference>
<dbReference type="Proteomes" id="UP000238775">
    <property type="component" value="Unassembled WGS sequence"/>
</dbReference>
<evidence type="ECO:0000313" key="4">
    <source>
        <dbReference type="EMBL" id="KMR37598.1"/>
    </source>
</evidence>
<evidence type="ECO:0000313" key="20">
    <source>
        <dbReference type="Proteomes" id="UP000451682"/>
    </source>
</evidence>
<reference evidence="18 19" key="9">
    <citation type="submission" date="2018-11" db="EMBL/GenBank/DDBJ databases">
        <title>Genomic profiling of Staphylococcus species from a Poultry farm system in KwaZulu-Natal, South Africa.</title>
        <authorList>
            <person name="Amoako D.G."/>
            <person name="Somboro A.M."/>
            <person name="Abia A.L.K."/>
            <person name="Bester L.A."/>
            <person name="Essack S.Y."/>
        </authorList>
    </citation>
    <scope>NUCLEOTIDE SEQUENCE [LARGE SCALE GENOMIC DNA]</scope>
    <source>
        <strain evidence="12 19">SA12</strain>
        <strain evidence="11 18">SA9</strain>
    </source>
</reference>
<evidence type="ECO:0000313" key="12">
    <source>
        <dbReference type="EMBL" id="RZI08605.1"/>
    </source>
</evidence>
<dbReference type="EMBL" id="JXIG01000623">
    <property type="protein sequence ID" value="KIT97403.1"/>
    <property type="molecule type" value="Genomic_DNA"/>
</dbReference>
<evidence type="ECO:0000313" key="9">
    <source>
        <dbReference type="EMBL" id="PPJ73669.1"/>
    </source>
</evidence>
<evidence type="ECO:0000313" key="16">
    <source>
        <dbReference type="Proteomes" id="UP000217245"/>
    </source>
</evidence>
<gene>
    <name evidence="6" type="ORF">ACR79_03885</name>
    <name evidence="8" type="ORF">AS572_04785</name>
    <name evidence="2" type="ORF">CNH36_05670</name>
    <name evidence="9" type="ORF">CV021_09705</name>
    <name evidence="13" type="ORF">DQU50_01265</name>
    <name evidence="10" type="ORF">E1948_05430</name>
    <name evidence="11" type="ORF">EIG94_08815</name>
    <name evidence="12" type="ORF">EIH03_01330</name>
    <name evidence="5" type="ORF">EP54_07195</name>
    <name evidence="4" type="ORF">EQ90_05315</name>
    <name evidence="7" type="ORF">GAY54_09510</name>
    <name evidence="3" type="ORF">QU38_05895</name>
</gene>
<reference evidence="6" key="4">
    <citation type="journal article" date="2016" name="J. Infect. Dis.">
        <title>Comparative Genomics of Community-Associated Methicillin-Resistant Staphylococcus aureus Shows the Emergence of Clone ST8-USA300 in Geneva, Switzerland.</title>
        <authorList>
            <person name="Von Dach E."/>
            <person name="Diene S.M."/>
            <person name="Fankhauser C."/>
            <person name="Schrenzel J."/>
            <person name="Harbarth S."/>
            <person name="Francois P."/>
        </authorList>
    </citation>
    <scope>NUCLEOTIDE SEQUENCE</scope>
    <source>
        <strain evidence="6">MRSA_S26</strain>
    </source>
</reference>
<dbReference type="Proteomes" id="UP000052129">
    <property type="component" value="Unassembled WGS sequence"/>
</dbReference>
<evidence type="ECO:0000313" key="10">
    <source>
        <dbReference type="EMBL" id="QCT56895.1"/>
    </source>
</evidence>
<dbReference type="EMBL" id="PGWZ01000403">
    <property type="protein sequence ID" value="PPJ73669.1"/>
    <property type="molecule type" value="Genomic_DNA"/>
</dbReference>
<organism evidence="5">
    <name type="scientific">Staphylococcus aureus</name>
    <dbReference type="NCBI Taxonomy" id="1280"/>
    <lineage>
        <taxon>Bacteria</taxon>
        <taxon>Bacillati</taxon>
        <taxon>Bacillota</taxon>
        <taxon>Bacilli</taxon>
        <taxon>Bacillales</taxon>
        <taxon>Staphylococcaceae</taxon>
        <taxon>Staphylococcus</taxon>
    </lineage>
</organism>
<sequence>MRTTFVFSSFRSSSFWYCHDISSLDYKRKILNVSLINNIISLIKLLIALYHIIVVIFEALDQLVVILNHLVLAV</sequence>
<evidence type="ECO:0000313" key="5">
    <source>
        <dbReference type="EMBL" id="KMR57241.1"/>
    </source>
</evidence>
<evidence type="ECO:0000313" key="14">
    <source>
        <dbReference type="Proteomes" id="UP000032274"/>
    </source>
</evidence>
<dbReference type="Proteomes" id="UP000294017">
    <property type="component" value="Unassembled WGS sequence"/>
</dbReference>
<dbReference type="EMBL" id="LALJ01000006">
    <property type="protein sequence ID" value="KMR37598.1"/>
    <property type="molecule type" value="Genomic_DNA"/>
</dbReference>
<evidence type="ECO:0000313" key="2">
    <source>
        <dbReference type="EMBL" id="ATC71157.1"/>
    </source>
</evidence>
<reference evidence="2 16" key="6">
    <citation type="submission" date="2017-09" db="EMBL/GenBank/DDBJ databases">
        <title>A single nucleotide polymorphism in the Staphylococcus aureus virulence regulator SaeR abolishes pathogenesis.</title>
        <authorList>
            <person name="Copin R.J."/>
            <person name="Sause W."/>
            <person name="Shopsin B."/>
            <person name="Torres V.J."/>
        </authorList>
    </citation>
    <scope>NUCLEOTIDE SEQUENCE [LARGE SCALE GENOMIC DNA]</scope>
    <source>
        <strain evidence="16">Newman</strain>
        <strain evidence="2">Newman_D2C</strain>
    </source>
</reference>
<dbReference type="EMBL" id="CP023391">
    <property type="protein sequence ID" value="ATC71157.1"/>
    <property type="molecule type" value="Genomic_DNA"/>
</dbReference>
<feature type="transmembrane region" description="Helical" evidence="1">
    <location>
        <begin position="35"/>
        <end position="57"/>
    </location>
</feature>
<dbReference type="KEGG" id="sams:NI36_05425"/>
<dbReference type="AlphaFoldDB" id="A0A0D1JDT2"/>
<keyword evidence="1" id="KW-0812">Transmembrane</keyword>
<dbReference type="EMBL" id="LFVP01000002">
    <property type="protein sequence ID" value="KSA81257.1"/>
    <property type="molecule type" value="Genomic_DNA"/>
</dbReference>
<dbReference type="Proteomes" id="UP000197894">
    <property type="component" value="Unassembled WGS sequence"/>
</dbReference>
<dbReference type="Proteomes" id="UP000217245">
    <property type="component" value="Chromosome"/>
</dbReference>
<protein>
    <submittedName>
        <fullName evidence="5">Uncharacterized protein</fullName>
    </submittedName>
</protein>